<gene>
    <name evidence="4" type="ORF">Cri9333_4301</name>
</gene>
<dbReference type="Gene3D" id="3.50.50.60">
    <property type="entry name" value="FAD/NAD(P)-binding domain"/>
    <property type="match status" value="1"/>
</dbReference>
<dbReference type="KEGG" id="cep:Cri9333_4301"/>
<reference evidence="4 5" key="1">
    <citation type="submission" date="2012-06" db="EMBL/GenBank/DDBJ databases">
        <title>Finished chromosome of genome of Crinalium epipsammum PCC 9333.</title>
        <authorList>
            <consortium name="US DOE Joint Genome Institute"/>
            <person name="Gugger M."/>
            <person name="Coursin T."/>
            <person name="Rippka R."/>
            <person name="Tandeau De Marsac N."/>
            <person name="Huntemann M."/>
            <person name="Wei C.-L."/>
            <person name="Han J."/>
            <person name="Detter J.C."/>
            <person name="Han C."/>
            <person name="Tapia R."/>
            <person name="Davenport K."/>
            <person name="Daligault H."/>
            <person name="Erkkila T."/>
            <person name="Gu W."/>
            <person name="Munk A.C.C."/>
            <person name="Teshima H."/>
            <person name="Xu Y."/>
            <person name="Chain P."/>
            <person name="Chen A."/>
            <person name="Krypides N."/>
            <person name="Mavromatis K."/>
            <person name="Markowitz V."/>
            <person name="Szeto E."/>
            <person name="Ivanova N."/>
            <person name="Mikhailova N."/>
            <person name="Ovchinnikova G."/>
            <person name="Pagani I."/>
            <person name="Pati A."/>
            <person name="Goodwin L."/>
            <person name="Peters L."/>
            <person name="Pitluck S."/>
            <person name="Woyke T."/>
            <person name="Kerfeld C."/>
        </authorList>
    </citation>
    <scope>NUCLEOTIDE SEQUENCE [LARGE SCALE GENOMIC DNA]</scope>
    <source>
        <strain evidence="4 5">PCC 9333</strain>
    </source>
</reference>
<dbReference type="GO" id="GO:0016491">
    <property type="term" value="F:oxidoreductase activity"/>
    <property type="evidence" value="ECO:0007669"/>
    <property type="project" value="UniProtKB-KW"/>
</dbReference>
<feature type="domain" description="FAD-dependent oxidoreductase 2 FAD-binding" evidence="3">
    <location>
        <begin position="5"/>
        <end position="53"/>
    </location>
</feature>
<dbReference type="PATRIC" id="fig|1173022.3.peg.4645"/>
<dbReference type="InterPro" id="IPR036188">
    <property type="entry name" value="FAD/NAD-bd_sf"/>
</dbReference>
<keyword evidence="1" id="KW-0285">Flavoprotein</keyword>
<dbReference type="Pfam" id="PF00890">
    <property type="entry name" value="FAD_binding_2"/>
    <property type="match status" value="1"/>
</dbReference>
<dbReference type="EMBL" id="CP003620">
    <property type="protein sequence ID" value="AFZ15087.1"/>
    <property type="molecule type" value="Genomic_DNA"/>
</dbReference>
<evidence type="ECO:0000259" key="3">
    <source>
        <dbReference type="Pfam" id="PF00890"/>
    </source>
</evidence>
<evidence type="ECO:0000313" key="4">
    <source>
        <dbReference type="EMBL" id="AFZ15087.1"/>
    </source>
</evidence>
<accession>K9W5R6</accession>
<evidence type="ECO:0000313" key="5">
    <source>
        <dbReference type="Proteomes" id="UP000010472"/>
    </source>
</evidence>
<name>K9W5R6_9CYAN</name>
<dbReference type="eggNOG" id="COG1053">
    <property type="taxonomic scope" value="Bacteria"/>
</dbReference>
<organism evidence="4 5">
    <name type="scientific">Crinalium epipsammum PCC 9333</name>
    <dbReference type="NCBI Taxonomy" id="1173022"/>
    <lineage>
        <taxon>Bacteria</taxon>
        <taxon>Bacillati</taxon>
        <taxon>Cyanobacteriota</taxon>
        <taxon>Cyanophyceae</taxon>
        <taxon>Gomontiellales</taxon>
        <taxon>Gomontiellaceae</taxon>
        <taxon>Crinalium</taxon>
    </lineage>
</organism>
<dbReference type="SUPFAM" id="SSF51905">
    <property type="entry name" value="FAD/NAD(P)-binding domain"/>
    <property type="match status" value="1"/>
</dbReference>
<keyword evidence="2" id="KW-0560">Oxidoreductase</keyword>
<evidence type="ECO:0000256" key="1">
    <source>
        <dbReference type="ARBA" id="ARBA00022630"/>
    </source>
</evidence>
<evidence type="ECO:0000256" key="2">
    <source>
        <dbReference type="ARBA" id="ARBA00023002"/>
    </source>
</evidence>
<dbReference type="InterPro" id="IPR003953">
    <property type="entry name" value="FAD-dep_OxRdtase_2_FAD-bd"/>
</dbReference>
<dbReference type="AlphaFoldDB" id="K9W5R6"/>
<keyword evidence="5" id="KW-1185">Reference proteome</keyword>
<protein>
    <submittedName>
        <fullName evidence="4">HI0933 family protein</fullName>
    </submittedName>
</protein>
<dbReference type="HOGENOM" id="CLU_2860168_0_0_3"/>
<proteinExistence type="predicted"/>
<sequence>MKTNVLVIGGGTAGTMAAIKAKQANPDTEVLILEKANIRHSGAIAMSMDGVNTAVIPGNSTPEQ</sequence>
<dbReference type="Proteomes" id="UP000010472">
    <property type="component" value="Chromosome"/>
</dbReference>
<dbReference type="STRING" id="1173022.Cri9333_4301"/>